<sequence>MTDVKPDFFHDVIQYLQSNKLEDLLGLQVLSNEPQEKLAEFVLGANAGTVMLKESEANYGRIYRVTGWAFDQEDGIISCKGNDVHAATIKGPHKVFQDSKRIHGVRELRVALKEAEII</sequence>
<proteinExistence type="predicted"/>
<organism evidence="1 2">
    <name type="scientific">Lentithecium fluviatile CBS 122367</name>
    <dbReference type="NCBI Taxonomy" id="1168545"/>
    <lineage>
        <taxon>Eukaryota</taxon>
        <taxon>Fungi</taxon>
        <taxon>Dikarya</taxon>
        <taxon>Ascomycota</taxon>
        <taxon>Pezizomycotina</taxon>
        <taxon>Dothideomycetes</taxon>
        <taxon>Pleosporomycetidae</taxon>
        <taxon>Pleosporales</taxon>
        <taxon>Massarineae</taxon>
        <taxon>Lentitheciaceae</taxon>
        <taxon>Lentithecium</taxon>
    </lineage>
</organism>
<reference evidence="1" key="1">
    <citation type="journal article" date="2020" name="Stud. Mycol.">
        <title>101 Dothideomycetes genomes: a test case for predicting lifestyles and emergence of pathogens.</title>
        <authorList>
            <person name="Haridas S."/>
            <person name="Albert R."/>
            <person name="Binder M."/>
            <person name="Bloem J."/>
            <person name="Labutti K."/>
            <person name="Salamov A."/>
            <person name="Andreopoulos B."/>
            <person name="Baker S."/>
            <person name="Barry K."/>
            <person name="Bills G."/>
            <person name="Bluhm B."/>
            <person name="Cannon C."/>
            <person name="Castanera R."/>
            <person name="Culley D."/>
            <person name="Daum C."/>
            <person name="Ezra D."/>
            <person name="Gonzalez J."/>
            <person name="Henrissat B."/>
            <person name="Kuo A."/>
            <person name="Liang C."/>
            <person name="Lipzen A."/>
            <person name="Lutzoni F."/>
            <person name="Magnuson J."/>
            <person name="Mondo S."/>
            <person name="Nolan M."/>
            <person name="Ohm R."/>
            <person name="Pangilinan J."/>
            <person name="Park H.-J."/>
            <person name="Ramirez L."/>
            <person name="Alfaro M."/>
            <person name="Sun H."/>
            <person name="Tritt A."/>
            <person name="Yoshinaga Y."/>
            <person name="Zwiers L.-H."/>
            <person name="Turgeon B."/>
            <person name="Goodwin S."/>
            <person name="Spatafora J."/>
            <person name="Crous P."/>
            <person name="Grigoriev I."/>
        </authorList>
    </citation>
    <scope>NUCLEOTIDE SEQUENCE</scope>
    <source>
        <strain evidence="1">CBS 122367</strain>
    </source>
</reference>
<dbReference type="AlphaFoldDB" id="A0A6G1IUT8"/>
<keyword evidence="2" id="KW-1185">Reference proteome</keyword>
<dbReference type="OrthoDB" id="3866936at2759"/>
<evidence type="ECO:0000313" key="2">
    <source>
        <dbReference type="Proteomes" id="UP000799291"/>
    </source>
</evidence>
<accession>A0A6G1IUT8</accession>
<dbReference type="EMBL" id="MU005588">
    <property type="protein sequence ID" value="KAF2682016.1"/>
    <property type="molecule type" value="Genomic_DNA"/>
</dbReference>
<evidence type="ECO:0000313" key="1">
    <source>
        <dbReference type="EMBL" id="KAF2682016.1"/>
    </source>
</evidence>
<name>A0A6G1IUT8_9PLEO</name>
<dbReference type="Proteomes" id="UP000799291">
    <property type="component" value="Unassembled WGS sequence"/>
</dbReference>
<gene>
    <name evidence="1" type="ORF">K458DRAFT_391062</name>
</gene>
<protein>
    <submittedName>
        <fullName evidence="1">Uncharacterized protein</fullName>
    </submittedName>
</protein>